<dbReference type="InterPro" id="IPR052026">
    <property type="entry name" value="ExeA_AAA_ATPase_DNA-bind"/>
</dbReference>
<dbReference type="SUPFAM" id="SSF52540">
    <property type="entry name" value="P-loop containing nucleoside triphosphate hydrolases"/>
    <property type="match status" value="1"/>
</dbReference>
<proteinExistence type="predicted"/>
<dbReference type="InterPro" id="IPR049945">
    <property type="entry name" value="AAA_22"/>
</dbReference>
<feature type="domain" description="HTH cro/C1-type" evidence="1">
    <location>
        <begin position="6"/>
        <end position="48"/>
    </location>
</feature>
<evidence type="ECO:0000313" key="3">
    <source>
        <dbReference type="Proteomes" id="UP000254437"/>
    </source>
</evidence>
<protein>
    <recommendedName>
        <fullName evidence="1">HTH cro/C1-type domain-containing protein</fullName>
    </recommendedName>
</protein>
<dbReference type="AlphaFoldDB" id="A0A378TSU6"/>
<dbReference type="GO" id="GO:0003677">
    <property type="term" value="F:DNA binding"/>
    <property type="evidence" value="ECO:0007669"/>
    <property type="project" value="InterPro"/>
</dbReference>
<dbReference type="RefSeq" id="WP_115008177.1">
    <property type="nucleotide sequence ID" value="NZ_UGQU01000003.1"/>
</dbReference>
<gene>
    <name evidence="2" type="ORF">NCTC10359_02340</name>
</gene>
<dbReference type="InterPro" id="IPR001387">
    <property type="entry name" value="Cro/C1-type_HTH"/>
</dbReference>
<organism evidence="2 3">
    <name type="scientific">Moraxella lacunata</name>
    <dbReference type="NCBI Taxonomy" id="477"/>
    <lineage>
        <taxon>Bacteria</taxon>
        <taxon>Pseudomonadati</taxon>
        <taxon>Pseudomonadota</taxon>
        <taxon>Gammaproteobacteria</taxon>
        <taxon>Moraxellales</taxon>
        <taxon>Moraxellaceae</taxon>
        <taxon>Moraxella</taxon>
    </lineage>
</organism>
<dbReference type="InterPro" id="IPR027417">
    <property type="entry name" value="P-loop_NTPase"/>
</dbReference>
<dbReference type="PANTHER" id="PTHR35894:SF5">
    <property type="entry name" value="MU-LIKE PROPHAGE FLUMU DNA TRANSPOSITION PROTEIN B"/>
    <property type="match status" value="1"/>
</dbReference>
<dbReference type="CDD" id="cd00093">
    <property type="entry name" value="HTH_XRE"/>
    <property type="match status" value="1"/>
</dbReference>
<evidence type="ECO:0000313" key="2">
    <source>
        <dbReference type="EMBL" id="STZ63898.1"/>
    </source>
</evidence>
<dbReference type="STRING" id="477.A9309_01125"/>
<dbReference type="PANTHER" id="PTHR35894">
    <property type="entry name" value="GENERAL SECRETION PATHWAY PROTEIN A-RELATED"/>
    <property type="match status" value="1"/>
</dbReference>
<dbReference type="InterPro" id="IPR010982">
    <property type="entry name" value="Lambda_DNA-bd_dom_sf"/>
</dbReference>
<dbReference type="Pfam" id="PF13401">
    <property type="entry name" value="AAA_22"/>
    <property type="match status" value="1"/>
</dbReference>
<dbReference type="SUPFAM" id="SSF47413">
    <property type="entry name" value="lambda repressor-like DNA-binding domains"/>
    <property type="match status" value="1"/>
</dbReference>
<dbReference type="Proteomes" id="UP000254437">
    <property type="component" value="Unassembled WGS sequence"/>
</dbReference>
<reference evidence="2 3" key="1">
    <citation type="submission" date="2018-06" db="EMBL/GenBank/DDBJ databases">
        <authorList>
            <consortium name="Pathogen Informatics"/>
            <person name="Doyle S."/>
        </authorList>
    </citation>
    <scope>NUCLEOTIDE SEQUENCE [LARGE SCALE GENOMIC DNA]</scope>
    <source>
        <strain evidence="2 3">NCTC10359</strain>
    </source>
</reference>
<dbReference type="GO" id="GO:0016887">
    <property type="term" value="F:ATP hydrolysis activity"/>
    <property type="evidence" value="ECO:0007669"/>
    <property type="project" value="InterPro"/>
</dbReference>
<name>A0A378TSU6_MORLA</name>
<evidence type="ECO:0000259" key="1">
    <source>
        <dbReference type="PROSITE" id="PS50943"/>
    </source>
</evidence>
<dbReference type="PROSITE" id="PS50943">
    <property type="entry name" value="HTH_CROC1"/>
    <property type="match status" value="1"/>
</dbReference>
<dbReference type="Gene3D" id="1.10.260.40">
    <property type="entry name" value="lambda repressor-like DNA-binding domains"/>
    <property type="match status" value="1"/>
</dbReference>
<dbReference type="Gene3D" id="3.40.50.300">
    <property type="entry name" value="P-loop containing nucleotide triphosphate hydrolases"/>
    <property type="match status" value="1"/>
</dbReference>
<accession>A0A378TSU6</accession>
<sequence length="291" mass="31763">MSRELLQQFKDSQNLPQSKLATMLGVSSATVSQYLSGVYDGDVAKLDKKVCELIERANSRKVDIKTGFVLTKSARKTLSVCEDAHTLGDIRLVIGEAGLGKTMAIKEYSEKIKGVILIESEPTFSPKILLVQLCHALGVVPSRSNHDNLSAIKAKLKDSERLIIIDEAELLSYKCLEIIRRIHDMTGVGVVLAGMPRLVANLKGKSGEYKQLYSRVGFVHDLGRELTADDVGTLATHLLGTDEHNTALVKACQGNARRLSKLIRTVNLTAKRSNKPISDEMINAVGLTLIG</sequence>
<dbReference type="EMBL" id="UGQU01000003">
    <property type="protein sequence ID" value="STZ63898.1"/>
    <property type="molecule type" value="Genomic_DNA"/>
</dbReference>